<sequence>MHVHFTSHDTGETRLELNGVDITGSVLAKGFSITDDGSGRPVVSLVLRPDSLTVEGEALVEAARQQREELRATVASTTAGLAEIDTALEVLQAAIAALPRHVAGHVAGPIDDETTPPAAPEES</sequence>
<dbReference type="EMBL" id="JAUHJQ010000005">
    <property type="protein sequence ID" value="MDN4173919.1"/>
    <property type="molecule type" value="Genomic_DNA"/>
</dbReference>
<reference evidence="1" key="1">
    <citation type="submission" date="2023-06" db="EMBL/GenBank/DDBJ databases">
        <title>Draft genome sequence of Nocardioides sp. SOB77.</title>
        <authorList>
            <person name="Zhang G."/>
        </authorList>
    </citation>
    <scope>NUCLEOTIDE SEQUENCE</scope>
    <source>
        <strain evidence="1">SOB77</strain>
    </source>
</reference>
<keyword evidence="2" id="KW-1185">Reference proteome</keyword>
<comment type="caution">
    <text evidence="1">The sequence shown here is derived from an EMBL/GenBank/DDBJ whole genome shotgun (WGS) entry which is preliminary data.</text>
</comment>
<proteinExistence type="predicted"/>
<evidence type="ECO:0000313" key="1">
    <source>
        <dbReference type="EMBL" id="MDN4173919.1"/>
    </source>
</evidence>
<evidence type="ECO:0000313" key="2">
    <source>
        <dbReference type="Proteomes" id="UP001168620"/>
    </source>
</evidence>
<dbReference type="RefSeq" id="WP_300953021.1">
    <property type="nucleotide sequence ID" value="NZ_JAUHJQ010000005.1"/>
</dbReference>
<accession>A0ABT8FHA5</accession>
<protein>
    <recommendedName>
        <fullName evidence="3">YbaB/EbfC DNA-binding family protein</fullName>
    </recommendedName>
</protein>
<evidence type="ECO:0008006" key="3">
    <source>
        <dbReference type="Google" id="ProtNLM"/>
    </source>
</evidence>
<organism evidence="1 2">
    <name type="scientific">Nocardioides oceani</name>
    <dbReference type="NCBI Taxonomy" id="3058369"/>
    <lineage>
        <taxon>Bacteria</taxon>
        <taxon>Bacillati</taxon>
        <taxon>Actinomycetota</taxon>
        <taxon>Actinomycetes</taxon>
        <taxon>Propionibacteriales</taxon>
        <taxon>Nocardioidaceae</taxon>
        <taxon>Nocardioides</taxon>
    </lineage>
</organism>
<gene>
    <name evidence="1" type="ORF">QWY28_13240</name>
</gene>
<name>A0ABT8FHA5_9ACTN</name>
<dbReference type="Proteomes" id="UP001168620">
    <property type="component" value="Unassembled WGS sequence"/>
</dbReference>